<keyword evidence="4" id="KW-1185">Reference proteome</keyword>
<accession>A0A1J4Q9Z1</accession>
<sequence>MEIWYLMIPIAMVFAAIAIVVFFWSVRSDQFEDLDRQGNNILFDDDKDAHRQAQRDHDKDPHDHSA</sequence>
<dbReference type="InterPro" id="IPR004714">
    <property type="entry name" value="Cyt_oxidase_maturation_cbb3"/>
</dbReference>
<dbReference type="Proteomes" id="UP000243073">
    <property type="component" value="Unassembled WGS sequence"/>
</dbReference>
<feature type="transmembrane region" description="Helical" evidence="2">
    <location>
        <begin position="6"/>
        <end position="26"/>
    </location>
</feature>
<dbReference type="EMBL" id="MDKE01000069">
    <property type="protein sequence ID" value="OIN04367.1"/>
    <property type="molecule type" value="Genomic_DNA"/>
</dbReference>
<dbReference type="AlphaFoldDB" id="A0A1J4Q9Z1"/>
<keyword evidence="2" id="KW-0812">Transmembrane</keyword>
<dbReference type="NCBIfam" id="TIGR00847">
    <property type="entry name" value="ccoS"/>
    <property type="match status" value="1"/>
</dbReference>
<comment type="caution">
    <text evidence="3">The sequence shown here is derived from an EMBL/GenBank/DDBJ whole genome shotgun (WGS) entry which is preliminary data.</text>
</comment>
<dbReference type="OrthoDB" id="9802763at2"/>
<dbReference type="PANTHER" id="PTHR41532">
    <property type="entry name" value="FIXS PROTEIN"/>
    <property type="match status" value="1"/>
</dbReference>
<dbReference type="PANTHER" id="PTHR41532:SF1">
    <property type="entry name" value="FIXS PROTEIN"/>
    <property type="match status" value="1"/>
</dbReference>
<keyword evidence="2" id="KW-1133">Transmembrane helix</keyword>
<proteinExistence type="predicted"/>
<dbReference type="STRING" id="1414654.BFR47_06860"/>
<feature type="compositionally biased region" description="Basic and acidic residues" evidence="1">
    <location>
        <begin position="47"/>
        <end position="66"/>
    </location>
</feature>
<evidence type="ECO:0000256" key="1">
    <source>
        <dbReference type="SAM" id="MobiDB-lite"/>
    </source>
</evidence>
<dbReference type="Pfam" id="PF03597">
    <property type="entry name" value="FixS"/>
    <property type="match status" value="1"/>
</dbReference>
<protein>
    <submittedName>
        <fullName evidence="3">Cytochrome oxidase maturation protein, cbb3-type</fullName>
    </submittedName>
</protein>
<organism evidence="3 4">
    <name type="scientific">Oceanisphaera psychrotolerans</name>
    <dbReference type="NCBI Taxonomy" id="1414654"/>
    <lineage>
        <taxon>Bacteria</taxon>
        <taxon>Pseudomonadati</taxon>
        <taxon>Pseudomonadota</taxon>
        <taxon>Gammaproteobacteria</taxon>
        <taxon>Aeromonadales</taxon>
        <taxon>Aeromonadaceae</taxon>
        <taxon>Oceanisphaera</taxon>
    </lineage>
</organism>
<dbReference type="RefSeq" id="WP_071474143.1">
    <property type="nucleotide sequence ID" value="NZ_MDKE01000069.1"/>
</dbReference>
<evidence type="ECO:0000256" key="2">
    <source>
        <dbReference type="SAM" id="Phobius"/>
    </source>
</evidence>
<keyword evidence="2" id="KW-0472">Membrane</keyword>
<evidence type="ECO:0000313" key="3">
    <source>
        <dbReference type="EMBL" id="OIN04367.1"/>
    </source>
</evidence>
<evidence type="ECO:0000313" key="4">
    <source>
        <dbReference type="Proteomes" id="UP000243073"/>
    </source>
</evidence>
<feature type="region of interest" description="Disordered" evidence="1">
    <location>
        <begin position="41"/>
        <end position="66"/>
    </location>
</feature>
<name>A0A1J4Q9Z1_9GAMM</name>
<reference evidence="3 4" key="1">
    <citation type="submission" date="2016-07" db="EMBL/GenBank/DDBJ databases">
        <title>Draft Genome Sequence of Oceanisphaera psychrotolerans, isolated from coastal sediment samples.</title>
        <authorList>
            <person name="Zhuo S."/>
            <person name="Ruan Z."/>
        </authorList>
    </citation>
    <scope>NUCLEOTIDE SEQUENCE [LARGE SCALE GENOMIC DNA]</scope>
    <source>
        <strain evidence="3 4">LAM-WHM-ZC</strain>
    </source>
</reference>
<gene>
    <name evidence="3" type="ORF">BFR47_06860</name>
</gene>